<accession>D4Z8R3</accession>
<gene>
    <name evidence="1" type="ordered locus">SJA_P1-00430</name>
</gene>
<keyword evidence="2" id="KW-1185">Reference proteome</keyword>
<dbReference type="AlphaFoldDB" id="D4Z8R3"/>
<sequence>MDARHIETRLDRFAKEGGIVPLRPFYIWGEFRIEWNGESLYSDEAHEYCETCADALLAKLLPLLPEDQREDHRVSATELHHEDTSKNCMICGALLDYALNECGVASELDHYRAYPPAGKLHPGDAFHIARMLEAAPANRAVLRLGKAAIQHLPQHDGALATA</sequence>
<proteinExistence type="predicted"/>
<reference evidence="1 2" key="1">
    <citation type="journal article" date="2010" name="J. Bacteriol.">
        <title>Complete genome sequence of the representative gamma-hexachlorocyclohexane-degrading bacterium Sphingobium japonicum UT26.</title>
        <authorList>
            <person name="Nagata Y."/>
            <person name="Ohtsubo Y."/>
            <person name="Endo R."/>
            <person name="Ichikawa N."/>
            <person name="Ankai A."/>
            <person name="Oguchi A."/>
            <person name="Fukui S."/>
            <person name="Fujita N."/>
            <person name="Tsuda M."/>
        </authorList>
    </citation>
    <scope>NUCLEOTIDE SEQUENCE [LARGE SCALE GENOMIC DNA]</scope>
    <source>
        <strain evidence="2">DSM 16413 / CCM 7287 / MTCC 6362 / UT26 / NBRC 101211 / UT26S</strain>
        <plasmid evidence="1 2">pCHQ1</plasmid>
    </source>
</reference>
<dbReference type="GeneID" id="29275619"/>
<protein>
    <submittedName>
        <fullName evidence="1">Uncharacterized protein</fullName>
    </submittedName>
</protein>
<geneLocation type="plasmid" evidence="1 2">
    <name>pCHQ1</name>
</geneLocation>
<evidence type="ECO:0000313" key="1">
    <source>
        <dbReference type="EMBL" id="BAI98995.1"/>
    </source>
</evidence>
<evidence type="ECO:0000313" key="2">
    <source>
        <dbReference type="Proteomes" id="UP000007753"/>
    </source>
</evidence>
<name>D4Z8R3_SPHIU</name>
<dbReference type="KEGG" id="sjp:SJA_P1-00430"/>
<dbReference type="RefSeq" id="WP_013041586.1">
    <property type="nucleotide sequence ID" value="NC_014007.1"/>
</dbReference>
<dbReference type="Proteomes" id="UP000007753">
    <property type="component" value="Plasmid pCHQ1"/>
</dbReference>
<dbReference type="HOGENOM" id="CLU_1634320_0_0_5"/>
<dbReference type="EMBL" id="AP010805">
    <property type="protein sequence ID" value="BAI98995.1"/>
    <property type="molecule type" value="Genomic_DNA"/>
</dbReference>
<keyword evidence="1" id="KW-0614">Plasmid</keyword>
<organism evidence="1 2">
    <name type="scientific">Sphingobium indicum (strain DSM 16413 / CCM 7287 / MTCC 6362 / UT26 / NBRC 101211 / UT26S)</name>
    <name type="common">Sphingobium japonicum</name>
    <dbReference type="NCBI Taxonomy" id="452662"/>
    <lineage>
        <taxon>Bacteria</taxon>
        <taxon>Pseudomonadati</taxon>
        <taxon>Pseudomonadota</taxon>
        <taxon>Alphaproteobacteria</taxon>
        <taxon>Sphingomonadales</taxon>
        <taxon>Sphingomonadaceae</taxon>
        <taxon>Sphingobium</taxon>
    </lineage>
</organism>